<dbReference type="OrthoDB" id="9801098at2"/>
<dbReference type="EC" id="3.2.2.n1" evidence="2"/>
<dbReference type="GO" id="GO:0005829">
    <property type="term" value="C:cytosol"/>
    <property type="evidence" value="ECO:0007669"/>
    <property type="project" value="TreeGrafter"/>
</dbReference>
<keyword evidence="2" id="KW-0203">Cytokinin biosynthesis</keyword>
<name>A0A432VWN0_9GAMM</name>
<comment type="similarity">
    <text evidence="2">Belongs to the LOG family.</text>
</comment>
<evidence type="ECO:0000256" key="1">
    <source>
        <dbReference type="ARBA" id="ARBA00000274"/>
    </source>
</evidence>
<protein>
    <recommendedName>
        <fullName evidence="2">Cytokinin riboside 5'-monophosphate phosphoribohydrolase</fullName>
        <ecNumber evidence="2">3.2.2.n1</ecNumber>
    </recommendedName>
</protein>
<evidence type="ECO:0000313" key="3">
    <source>
        <dbReference type="EMBL" id="RUO21114.1"/>
    </source>
</evidence>
<organism evidence="3 4">
    <name type="scientific">Aliidiomarina iranensis</name>
    <dbReference type="NCBI Taxonomy" id="1434071"/>
    <lineage>
        <taxon>Bacteria</taxon>
        <taxon>Pseudomonadati</taxon>
        <taxon>Pseudomonadota</taxon>
        <taxon>Gammaproteobacteria</taxon>
        <taxon>Alteromonadales</taxon>
        <taxon>Idiomarinaceae</taxon>
        <taxon>Aliidiomarina</taxon>
    </lineage>
</organism>
<dbReference type="EMBL" id="PIPJ01000003">
    <property type="protein sequence ID" value="RUO21114.1"/>
    <property type="molecule type" value="Genomic_DNA"/>
</dbReference>
<dbReference type="RefSeq" id="WP_126766652.1">
    <property type="nucleotide sequence ID" value="NZ_PIPJ01000003.1"/>
</dbReference>
<keyword evidence="4" id="KW-1185">Reference proteome</keyword>
<reference evidence="4" key="1">
    <citation type="journal article" date="2018" name="Front. Microbiol.">
        <title>Genome-Based Analysis Reveals the Taxonomy and Diversity of the Family Idiomarinaceae.</title>
        <authorList>
            <person name="Liu Y."/>
            <person name="Lai Q."/>
            <person name="Shao Z."/>
        </authorList>
    </citation>
    <scope>NUCLEOTIDE SEQUENCE [LARGE SCALE GENOMIC DNA]</scope>
    <source>
        <strain evidence="4">GBPy7</strain>
    </source>
</reference>
<dbReference type="GO" id="GO:0009691">
    <property type="term" value="P:cytokinin biosynthetic process"/>
    <property type="evidence" value="ECO:0007669"/>
    <property type="project" value="UniProtKB-UniRule"/>
</dbReference>
<comment type="caution">
    <text evidence="3">The sequence shown here is derived from an EMBL/GenBank/DDBJ whole genome shotgun (WGS) entry which is preliminary data.</text>
</comment>
<dbReference type="PANTHER" id="PTHR43393">
    <property type="entry name" value="CYTOKININ RIBOSIDE 5'-MONOPHOSPHATE PHOSPHORIBOHYDROLASE"/>
    <property type="match status" value="1"/>
</dbReference>
<dbReference type="Proteomes" id="UP000288395">
    <property type="component" value="Unassembled WGS sequence"/>
</dbReference>
<comment type="catalytic activity">
    <reaction evidence="1">
        <text>AMP + H2O = D-ribose 5-phosphate + adenine</text>
        <dbReference type="Rhea" id="RHEA:20129"/>
        <dbReference type="ChEBI" id="CHEBI:15377"/>
        <dbReference type="ChEBI" id="CHEBI:16708"/>
        <dbReference type="ChEBI" id="CHEBI:78346"/>
        <dbReference type="ChEBI" id="CHEBI:456215"/>
        <dbReference type="EC" id="3.2.2.4"/>
    </reaction>
</comment>
<sequence length="268" mass="29931">MTNSEFGGLKEVNEPELSIAEDTQNTEMQRAAHLANEWMLAEETFNGEDVLHTISIFGSARIPAPEKVPQQNPCESLAHFYQQARQLAFRIGQYIEAEGLSQTRLITGGGPGIMEAGSRGANEAGHASIGLNIALPHEQRLNPFIAAKHSINFQYFALRKMHFLKRAQALIVFPGGFGTLDELFETLTLIQTGKMPRIPVFLYGKTFWNGLINLELLAAHNLIDPEDLALYHLVDSVEEAWQEIQPILLRLKNETLVPSEKATQRKTD</sequence>
<dbReference type="AlphaFoldDB" id="A0A432VWN0"/>
<dbReference type="Gene3D" id="3.40.50.450">
    <property type="match status" value="1"/>
</dbReference>
<gene>
    <name evidence="3" type="ORF">CWE08_05845</name>
</gene>
<dbReference type="SUPFAM" id="SSF102405">
    <property type="entry name" value="MCP/YpsA-like"/>
    <property type="match status" value="1"/>
</dbReference>
<accession>A0A432VWN0</accession>
<dbReference type="Pfam" id="PF03641">
    <property type="entry name" value="Lysine_decarbox"/>
    <property type="match status" value="1"/>
</dbReference>
<evidence type="ECO:0000256" key="2">
    <source>
        <dbReference type="RuleBase" id="RU363015"/>
    </source>
</evidence>
<proteinExistence type="inferred from homology"/>
<dbReference type="NCBIfam" id="TIGR00730">
    <property type="entry name" value="Rossman fold protein, TIGR00730 family"/>
    <property type="match status" value="1"/>
</dbReference>
<dbReference type="InterPro" id="IPR052341">
    <property type="entry name" value="LOG_family_nucleotidases"/>
</dbReference>
<keyword evidence="2" id="KW-0378">Hydrolase</keyword>
<dbReference type="PANTHER" id="PTHR43393:SF3">
    <property type="entry name" value="LYSINE DECARBOXYLASE-LIKE PROTEIN"/>
    <property type="match status" value="1"/>
</dbReference>
<dbReference type="InterPro" id="IPR005269">
    <property type="entry name" value="LOG"/>
</dbReference>
<dbReference type="GO" id="GO:0008714">
    <property type="term" value="F:AMP nucleosidase activity"/>
    <property type="evidence" value="ECO:0007669"/>
    <property type="project" value="UniProtKB-EC"/>
</dbReference>
<dbReference type="InterPro" id="IPR031100">
    <property type="entry name" value="LOG_fam"/>
</dbReference>
<evidence type="ECO:0000313" key="4">
    <source>
        <dbReference type="Proteomes" id="UP000288395"/>
    </source>
</evidence>